<dbReference type="Pfam" id="PF04230">
    <property type="entry name" value="PS_pyruv_trans"/>
    <property type="match status" value="1"/>
</dbReference>
<name>A0A8J3ETM8_9ACTN</name>
<feature type="domain" description="Polysaccharide pyruvyl transferase" evidence="1">
    <location>
        <begin position="13"/>
        <end position="291"/>
    </location>
</feature>
<accession>A0A8J3ETM8</accession>
<dbReference type="Proteomes" id="UP000650511">
    <property type="component" value="Unassembled WGS sequence"/>
</dbReference>
<evidence type="ECO:0000313" key="2">
    <source>
        <dbReference type="EMBL" id="GGI05893.1"/>
    </source>
</evidence>
<dbReference type="EMBL" id="BMHA01000005">
    <property type="protein sequence ID" value="GGI05893.1"/>
    <property type="molecule type" value="Genomic_DNA"/>
</dbReference>
<dbReference type="PANTHER" id="PTHR36836:SF1">
    <property type="entry name" value="COLANIC ACID BIOSYNTHESIS PROTEIN WCAK"/>
    <property type="match status" value="1"/>
</dbReference>
<reference evidence="2" key="1">
    <citation type="journal article" date="2014" name="Int. J. Syst. Evol. Microbiol.">
        <title>Complete genome sequence of Corynebacterium casei LMG S-19264T (=DSM 44701T), isolated from a smear-ripened cheese.</title>
        <authorList>
            <consortium name="US DOE Joint Genome Institute (JGI-PGF)"/>
            <person name="Walter F."/>
            <person name="Albersmeier A."/>
            <person name="Kalinowski J."/>
            <person name="Ruckert C."/>
        </authorList>
    </citation>
    <scope>NUCLEOTIDE SEQUENCE</scope>
    <source>
        <strain evidence="2">CGMCC 1.14988</strain>
    </source>
</reference>
<gene>
    <name evidence="2" type="ORF">GCM10011354_16380</name>
</gene>
<dbReference type="RefSeq" id="WP_130648591.1">
    <property type="nucleotide sequence ID" value="NZ_BMHA01000005.1"/>
</dbReference>
<evidence type="ECO:0000313" key="3">
    <source>
        <dbReference type="Proteomes" id="UP000650511"/>
    </source>
</evidence>
<dbReference type="GO" id="GO:0016740">
    <property type="term" value="F:transferase activity"/>
    <property type="evidence" value="ECO:0007669"/>
    <property type="project" value="UniProtKB-KW"/>
</dbReference>
<keyword evidence="3" id="KW-1185">Reference proteome</keyword>
<dbReference type="AlphaFoldDB" id="A0A8J3ETM8"/>
<proteinExistence type="predicted"/>
<dbReference type="PANTHER" id="PTHR36836">
    <property type="entry name" value="COLANIC ACID BIOSYNTHESIS PROTEIN WCAK"/>
    <property type="match status" value="1"/>
</dbReference>
<organism evidence="2 3">
    <name type="scientific">Egicoccus halophilus</name>
    <dbReference type="NCBI Taxonomy" id="1670830"/>
    <lineage>
        <taxon>Bacteria</taxon>
        <taxon>Bacillati</taxon>
        <taxon>Actinomycetota</taxon>
        <taxon>Nitriliruptoria</taxon>
        <taxon>Egicoccales</taxon>
        <taxon>Egicoccaceae</taxon>
        <taxon>Egicoccus</taxon>
    </lineage>
</organism>
<reference evidence="2" key="2">
    <citation type="submission" date="2020-09" db="EMBL/GenBank/DDBJ databases">
        <authorList>
            <person name="Sun Q."/>
            <person name="Zhou Y."/>
        </authorList>
    </citation>
    <scope>NUCLEOTIDE SEQUENCE</scope>
    <source>
        <strain evidence="2">CGMCC 1.14988</strain>
    </source>
</reference>
<comment type="caution">
    <text evidence="2">The sequence shown here is derived from an EMBL/GenBank/DDBJ whole genome shotgun (WGS) entry which is preliminary data.</text>
</comment>
<dbReference type="OrthoDB" id="3199616at2"/>
<protein>
    <submittedName>
        <fullName evidence="2">Polysaccharide pyruvyl transferase CsaB</fullName>
    </submittedName>
</protein>
<keyword evidence="2" id="KW-0808">Transferase</keyword>
<sequence length="361" mass="37389">MKVLVAGWIGSTNLGDELVFAGLRALLRPSGVQLSAISVDPGATRRDHGVGAVGHLDAPTLVRAIDEADAVVFGGGGLLQDDSSALNLPYHLSRLALARVRGTPYAVVGLGVGGLSTSSGRRLARLAMRPAVGLAVRDEDSRRLLETIGVPSATVAADLAFALPTPAVAVSPGDHLAVCLRPWSADRARRPAAAQRGTIAEEHLDALARALDEAASATGLGIEFVALQADRDDAVHARVAERMRTPSTRVTPSSGELVPTIAGARAVVAMRYHGGVAATLAGVPSVLIGYAPKVDALAHELGAGGKVLAWDPRDLADVPAALEAVLPHQRAVTRTRADLQARQAGNRVVLDRLLEAAARPR</sequence>
<dbReference type="InterPro" id="IPR007345">
    <property type="entry name" value="Polysacch_pyruvyl_Trfase"/>
</dbReference>
<evidence type="ECO:0000259" key="1">
    <source>
        <dbReference type="Pfam" id="PF04230"/>
    </source>
</evidence>